<organism evidence="1 2">
    <name type="scientific">Stichopus japonicus</name>
    <name type="common">Sea cucumber</name>
    <dbReference type="NCBI Taxonomy" id="307972"/>
    <lineage>
        <taxon>Eukaryota</taxon>
        <taxon>Metazoa</taxon>
        <taxon>Echinodermata</taxon>
        <taxon>Eleutherozoa</taxon>
        <taxon>Echinozoa</taxon>
        <taxon>Holothuroidea</taxon>
        <taxon>Aspidochirotacea</taxon>
        <taxon>Aspidochirotida</taxon>
        <taxon>Stichopodidae</taxon>
        <taxon>Apostichopus</taxon>
    </lineage>
</organism>
<keyword evidence="2" id="KW-1185">Reference proteome</keyword>
<gene>
    <name evidence="1" type="ORF">BSL78_22706</name>
</gene>
<dbReference type="AlphaFoldDB" id="A0A2G8JXF6"/>
<dbReference type="EMBL" id="MRZV01001124">
    <property type="protein sequence ID" value="PIK40423.1"/>
    <property type="molecule type" value="Genomic_DNA"/>
</dbReference>
<dbReference type="OrthoDB" id="5986555at2759"/>
<dbReference type="Proteomes" id="UP000230750">
    <property type="component" value="Unassembled WGS sequence"/>
</dbReference>
<reference evidence="1 2" key="1">
    <citation type="journal article" date="2017" name="PLoS Biol.">
        <title>The sea cucumber genome provides insights into morphological evolution and visceral regeneration.</title>
        <authorList>
            <person name="Zhang X."/>
            <person name="Sun L."/>
            <person name="Yuan J."/>
            <person name="Sun Y."/>
            <person name="Gao Y."/>
            <person name="Zhang L."/>
            <person name="Li S."/>
            <person name="Dai H."/>
            <person name="Hamel J.F."/>
            <person name="Liu C."/>
            <person name="Yu Y."/>
            <person name="Liu S."/>
            <person name="Lin W."/>
            <person name="Guo K."/>
            <person name="Jin S."/>
            <person name="Xu P."/>
            <person name="Storey K.B."/>
            <person name="Huan P."/>
            <person name="Zhang T."/>
            <person name="Zhou Y."/>
            <person name="Zhang J."/>
            <person name="Lin C."/>
            <person name="Li X."/>
            <person name="Xing L."/>
            <person name="Huo D."/>
            <person name="Sun M."/>
            <person name="Wang L."/>
            <person name="Mercier A."/>
            <person name="Li F."/>
            <person name="Yang H."/>
            <person name="Xiang J."/>
        </authorList>
    </citation>
    <scope>NUCLEOTIDE SEQUENCE [LARGE SCALE GENOMIC DNA]</scope>
    <source>
        <strain evidence="1">Shaxun</strain>
        <tissue evidence="1">Muscle</tissue>
    </source>
</reference>
<protein>
    <submittedName>
        <fullName evidence="1">Uncharacterized protein</fullName>
    </submittedName>
</protein>
<accession>A0A2G8JXF6</accession>
<evidence type="ECO:0000313" key="2">
    <source>
        <dbReference type="Proteomes" id="UP000230750"/>
    </source>
</evidence>
<proteinExistence type="predicted"/>
<evidence type="ECO:0000313" key="1">
    <source>
        <dbReference type="EMBL" id="PIK40423.1"/>
    </source>
</evidence>
<sequence length="225" mass="25986">MSVDRWFLIQLKKRYADGQQFAQRLCKQISSVGTKLKREVEKFNADMVHLVTSSSHFPSEVTFQQVCDVTSSLWNCLGVDAVQQCHVPRHVRNQLVDMIHKVNHSKDELNLLKEEMLRMVAFFQEELRQVHDRLKEFAIGIGQHCLLKQKCTITYLSLEYCRRSFGSIIDLPPLDTTFSSLSEVYRIRQAQIIEEPLFVDFAVNGVGMEEDNISDTEEGQGEVME</sequence>
<name>A0A2G8JXF6_STIJA</name>
<comment type="caution">
    <text evidence="1">The sequence shown here is derived from an EMBL/GenBank/DDBJ whole genome shotgun (WGS) entry which is preliminary data.</text>
</comment>